<dbReference type="OrthoDB" id="9793188at2"/>
<keyword evidence="3" id="KW-1185">Reference proteome</keyword>
<evidence type="ECO:0000313" key="3">
    <source>
        <dbReference type="Proteomes" id="UP000186040"/>
    </source>
</evidence>
<comment type="caution">
    <text evidence="2">The sequence shown here is derived from an EMBL/GenBank/DDBJ whole genome shotgun (WGS) entry which is preliminary data.</text>
</comment>
<organism evidence="2 3">
    <name type="scientific">Actinokineospora bangkokensis</name>
    <dbReference type="NCBI Taxonomy" id="1193682"/>
    <lineage>
        <taxon>Bacteria</taxon>
        <taxon>Bacillati</taxon>
        <taxon>Actinomycetota</taxon>
        <taxon>Actinomycetes</taxon>
        <taxon>Pseudonocardiales</taxon>
        <taxon>Pseudonocardiaceae</taxon>
        <taxon>Actinokineospora</taxon>
    </lineage>
</organism>
<feature type="region of interest" description="Disordered" evidence="1">
    <location>
        <begin position="142"/>
        <end position="198"/>
    </location>
</feature>
<dbReference type="STRING" id="1193682.BJP25_24655"/>
<accession>A0A1Q9LJ29</accession>
<evidence type="ECO:0000313" key="2">
    <source>
        <dbReference type="EMBL" id="OLR92004.1"/>
    </source>
</evidence>
<dbReference type="RefSeq" id="WP_075976414.1">
    <property type="nucleotide sequence ID" value="NZ_MKQR01000018.1"/>
</dbReference>
<dbReference type="AlphaFoldDB" id="A0A1Q9LJ29"/>
<dbReference type="Proteomes" id="UP000186040">
    <property type="component" value="Unassembled WGS sequence"/>
</dbReference>
<name>A0A1Q9LJ29_9PSEU</name>
<dbReference type="EMBL" id="MKQR01000018">
    <property type="protein sequence ID" value="OLR92004.1"/>
    <property type="molecule type" value="Genomic_DNA"/>
</dbReference>
<gene>
    <name evidence="2" type="ORF">BJP25_24655</name>
</gene>
<feature type="compositionally biased region" description="Acidic residues" evidence="1">
    <location>
        <begin position="175"/>
        <end position="186"/>
    </location>
</feature>
<feature type="compositionally biased region" description="Low complexity" evidence="1">
    <location>
        <begin position="187"/>
        <end position="198"/>
    </location>
</feature>
<proteinExistence type="predicted"/>
<protein>
    <submittedName>
        <fullName evidence="2">Uncharacterized protein</fullName>
    </submittedName>
</protein>
<sequence length="198" mass="21773">MSEQHAHPHVYTSTAVIDGEPITWVHHDHDGDWQVLGETPLETDDDAVLTHLEDLLALDPSVEQLLEIPQGHSAERDDKDSPWQVYEEPDDEQVCWTTRQVLDGEPVLVVFHTDDDEFEFLGATEPTEDNSVATDLETLAAADPSLPDPATVPPMHAAHRDSPDQPWQISLYEAADQDDEDAEDAGSAEGTADGPTAH</sequence>
<evidence type="ECO:0000256" key="1">
    <source>
        <dbReference type="SAM" id="MobiDB-lite"/>
    </source>
</evidence>
<reference evidence="2 3" key="1">
    <citation type="submission" date="2016-10" db="EMBL/GenBank/DDBJ databases">
        <title>The Draft Genome Sequence of Actinokineospora bangkokensis 44EHWT reveals the biosynthetic pathway of antifungal compounds Thailandins with unusual extender unit butylmalonyl-CoA.</title>
        <authorList>
            <person name="Greule A."/>
            <person name="Intra B."/>
            <person name="Flemming S."/>
            <person name="Rommel M.G."/>
            <person name="Panbangred W."/>
            <person name="Bechthold A."/>
        </authorList>
    </citation>
    <scope>NUCLEOTIDE SEQUENCE [LARGE SCALE GENOMIC DNA]</scope>
    <source>
        <strain evidence="2 3">44EHW</strain>
    </source>
</reference>